<evidence type="ECO:0000256" key="1">
    <source>
        <dbReference type="SAM" id="MobiDB-lite"/>
    </source>
</evidence>
<protein>
    <recommendedName>
        <fullName evidence="2">Phenylalanine-tRNA ligase class II N-terminal domain-containing protein</fullName>
    </recommendedName>
</protein>
<dbReference type="GO" id="GO:0004826">
    <property type="term" value="F:phenylalanine-tRNA ligase activity"/>
    <property type="evidence" value="ECO:0007669"/>
    <property type="project" value="InterPro"/>
</dbReference>
<dbReference type="InterPro" id="IPR004188">
    <property type="entry name" value="Phe-tRNA_ligase_II_N"/>
</dbReference>
<dbReference type="GO" id="GO:0006432">
    <property type="term" value="P:phenylalanyl-tRNA aminoacylation"/>
    <property type="evidence" value="ECO:0007669"/>
    <property type="project" value="InterPro"/>
</dbReference>
<feature type="region of interest" description="Disordered" evidence="1">
    <location>
        <begin position="1"/>
        <end position="27"/>
    </location>
</feature>
<evidence type="ECO:0000313" key="4">
    <source>
        <dbReference type="Proteomes" id="UP000245506"/>
    </source>
</evidence>
<dbReference type="GO" id="GO:0005737">
    <property type="term" value="C:cytoplasm"/>
    <property type="evidence" value="ECO:0007669"/>
    <property type="project" value="InterPro"/>
</dbReference>
<dbReference type="EMBL" id="QGKL01000040">
    <property type="protein sequence ID" value="PWQ94304.1"/>
    <property type="molecule type" value="Genomic_DNA"/>
</dbReference>
<name>A0A317C6P8_9GAMM</name>
<dbReference type="InterPro" id="IPR010978">
    <property type="entry name" value="tRNA-bd_arm"/>
</dbReference>
<dbReference type="Proteomes" id="UP000245506">
    <property type="component" value="Unassembled WGS sequence"/>
</dbReference>
<evidence type="ECO:0000313" key="3">
    <source>
        <dbReference type="EMBL" id="PWQ94304.1"/>
    </source>
</evidence>
<proteinExistence type="predicted"/>
<gene>
    <name evidence="3" type="ORF">DKT75_16205</name>
</gene>
<feature type="domain" description="Phenylalanine-tRNA ligase class II N-terminal" evidence="2">
    <location>
        <begin position="1"/>
        <end position="27"/>
    </location>
</feature>
<organism evidence="3 4">
    <name type="scientific">Leucothrix arctica</name>
    <dbReference type="NCBI Taxonomy" id="1481894"/>
    <lineage>
        <taxon>Bacteria</taxon>
        <taxon>Pseudomonadati</taxon>
        <taxon>Pseudomonadota</taxon>
        <taxon>Gammaproteobacteria</taxon>
        <taxon>Thiotrichales</taxon>
        <taxon>Thiotrichaceae</taxon>
        <taxon>Leucothrix</taxon>
    </lineage>
</organism>
<sequence>MGKKGLLTDQLKQLGQLPPEERREAGQ</sequence>
<comment type="caution">
    <text evidence="3">The sequence shown here is derived from an EMBL/GenBank/DDBJ whole genome shotgun (WGS) entry which is preliminary data.</text>
</comment>
<accession>A0A317C6P8</accession>
<evidence type="ECO:0000259" key="2">
    <source>
        <dbReference type="Pfam" id="PF02912"/>
    </source>
</evidence>
<keyword evidence="4" id="KW-1185">Reference proteome</keyword>
<dbReference type="Pfam" id="PF02912">
    <property type="entry name" value="Phe_tRNA-synt_N"/>
    <property type="match status" value="1"/>
</dbReference>
<dbReference type="GO" id="GO:0005524">
    <property type="term" value="F:ATP binding"/>
    <property type="evidence" value="ECO:0007669"/>
    <property type="project" value="InterPro"/>
</dbReference>
<dbReference type="SUPFAM" id="SSF46589">
    <property type="entry name" value="tRNA-binding arm"/>
    <property type="match status" value="1"/>
</dbReference>
<dbReference type="AlphaFoldDB" id="A0A317C6P8"/>
<reference evidence="3 4" key="1">
    <citation type="submission" date="2018-05" db="EMBL/GenBank/DDBJ databases">
        <title>Leucothrix arctica sp. nov., isolated from Arctic seawater.</title>
        <authorList>
            <person name="Choi A."/>
            <person name="Baek K."/>
        </authorList>
    </citation>
    <scope>NUCLEOTIDE SEQUENCE [LARGE SCALE GENOMIC DNA]</scope>
    <source>
        <strain evidence="3 4">IMCC9719</strain>
    </source>
</reference>